<reference evidence="2 3" key="1">
    <citation type="submission" date="2018-03" db="EMBL/GenBank/DDBJ databases">
        <authorList>
            <person name="Keele B.F."/>
        </authorList>
    </citation>
    <scope>NUCLEOTIDE SEQUENCE [LARGE SCALE GENOMIC DNA]</scope>
    <source>
        <strain evidence="2 3">CECT 8811</strain>
    </source>
</reference>
<dbReference type="Proteomes" id="UP000244911">
    <property type="component" value="Unassembled WGS sequence"/>
</dbReference>
<feature type="domain" description="N-acetyltransferase" evidence="1">
    <location>
        <begin position="12"/>
        <end position="164"/>
    </location>
</feature>
<proteinExistence type="predicted"/>
<dbReference type="PANTHER" id="PTHR43792">
    <property type="entry name" value="GNAT FAMILY, PUTATIVE (AFU_ORTHOLOGUE AFUA_3G00765)-RELATED-RELATED"/>
    <property type="match status" value="1"/>
</dbReference>
<dbReference type="SUPFAM" id="SSF55729">
    <property type="entry name" value="Acyl-CoA N-acyltransferases (Nat)"/>
    <property type="match status" value="1"/>
</dbReference>
<sequence>MEDDIQIKTERFTLRPLTPGDGDQVVELLDDIEVARWLTVVPHPYTRRDFDGFLDYLTTTNPFGGLAVDNGNEVLGVVGIDPTLGFWLGRKHHGRGVMREAASALISHVFETTDLDQIGSGHFPENHASRAVLTGLGFRDTGKTENAHCVSRDCDEILIKLSLSRADWEARQR</sequence>
<dbReference type="Pfam" id="PF13302">
    <property type="entry name" value="Acetyltransf_3"/>
    <property type="match status" value="1"/>
</dbReference>
<dbReference type="Gene3D" id="3.40.630.30">
    <property type="match status" value="1"/>
</dbReference>
<evidence type="ECO:0000259" key="1">
    <source>
        <dbReference type="PROSITE" id="PS51186"/>
    </source>
</evidence>
<dbReference type="RefSeq" id="WP_108856324.1">
    <property type="nucleotide sequence ID" value="NZ_OMOI01000001.1"/>
</dbReference>
<keyword evidence="3" id="KW-1185">Reference proteome</keyword>
<organism evidence="2 3">
    <name type="scientific">Aliiroseovarius pelagivivens</name>
    <dbReference type="NCBI Taxonomy" id="1639690"/>
    <lineage>
        <taxon>Bacteria</taxon>
        <taxon>Pseudomonadati</taxon>
        <taxon>Pseudomonadota</taxon>
        <taxon>Alphaproteobacteria</taxon>
        <taxon>Rhodobacterales</taxon>
        <taxon>Paracoccaceae</taxon>
        <taxon>Aliiroseovarius</taxon>
    </lineage>
</organism>
<protein>
    <submittedName>
        <fullName evidence="2">Ribosomal N-acetyltransferase YdaF</fullName>
        <ecNumber evidence="2">2.3.1.-</ecNumber>
    </submittedName>
</protein>
<dbReference type="EC" id="2.3.1.-" evidence="2"/>
<gene>
    <name evidence="2" type="primary">ydaF_2</name>
    <name evidence="2" type="ORF">ALP8811_01310</name>
</gene>
<accession>A0A2R8AKA2</accession>
<dbReference type="InterPro" id="IPR016181">
    <property type="entry name" value="Acyl_CoA_acyltransferase"/>
</dbReference>
<dbReference type="EMBL" id="OMOI01000001">
    <property type="protein sequence ID" value="SPF76307.1"/>
    <property type="molecule type" value="Genomic_DNA"/>
</dbReference>
<evidence type="ECO:0000313" key="3">
    <source>
        <dbReference type="Proteomes" id="UP000244911"/>
    </source>
</evidence>
<dbReference type="PROSITE" id="PS51186">
    <property type="entry name" value="GNAT"/>
    <property type="match status" value="1"/>
</dbReference>
<dbReference type="InterPro" id="IPR000182">
    <property type="entry name" value="GNAT_dom"/>
</dbReference>
<dbReference type="GO" id="GO:0016747">
    <property type="term" value="F:acyltransferase activity, transferring groups other than amino-acyl groups"/>
    <property type="evidence" value="ECO:0007669"/>
    <property type="project" value="InterPro"/>
</dbReference>
<dbReference type="OrthoDB" id="9804153at2"/>
<name>A0A2R8AKA2_9RHOB</name>
<evidence type="ECO:0000313" key="2">
    <source>
        <dbReference type="EMBL" id="SPF76307.1"/>
    </source>
</evidence>
<dbReference type="InterPro" id="IPR051531">
    <property type="entry name" value="N-acetyltransferase"/>
</dbReference>
<keyword evidence="2" id="KW-0012">Acyltransferase</keyword>
<dbReference type="AlphaFoldDB" id="A0A2R8AKA2"/>
<keyword evidence="2" id="KW-0808">Transferase</keyword>